<evidence type="ECO:0000259" key="3">
    <source>
        <dbReference type="PROSITE" id="PS51898"/>
    </source>
</evidence>
<dbReference type="PANTHER" id="PTHR30349:SF94">
    <property type="entry name" value="INTEGRASE_RECOMBINASE HI_1414-RELATED"/>
    <property type="match status" value="1"/>
</dbReference>
<dbReference type="GO" id="GO:0003677">
    <property type="term" value="F:DNA binding"/>
    <property type="evidence" value="ECO:0007669"/>
    <property type="project" value="InterPro"/>
</dbReference>
<keyword evidence="2" id="KW-0233">DNA recombination</keyword>
<evidence type="ECO:0000256" key="1">
    <source>
        <dbReference type="ARBA" id="ARBA00022908"/>
    </source>
</evidence>
<sequence length="357" mass="40922">MGTIVKRGEKWRAVVRMKGHPTSTKTFAKRAEAKVWIAEIENAMHKRELAHTKDEISDLVQKYVDEILPLRKNLKQSRNNYLTLKRLTKGLTLGDLNATDLLKWVQEKRSAASKATRLMDLTMINTVLKAAEAFWSLVIPWKEFKKARVALRSLGLVGKSRERDRRPEGDELDRIKAELSTVLPLDDLIDFAIATTMRSSEVTRLRWADLNEKNRTIIIRDRKHPNEKVGNDQVVPLLNGAFEIVMRQPRAEGQELIFPYKSKSVEAAFQRARGRAGVIDLRYHDLRHHGISLLFEMGFAIQEVAIVSGHKDWNQLRRYTNLKPESLHEGPIAFRILREREKALEQAEAARAEAVAA</sequence>
<keyword evidence="1" id="KW-0229">DNA integration</keyword>
<dbReference type="GO" id="GO:0015074">
    <property type="term" value="P:DNA integration"/>
    <property type="evidence" value="ECO:0007669"/>
    <property type="project" value="UniProtKB-KW"/>
</dbReference>
<dbReference type="InterPro" id="IPR050090">
    <property type="entry name" value="Tyrosine_recombinase_XerCD"/>
</dbReference>
<gene>
    <name evidence="4" type="ORF">SAMN05216577_12855</name>
</gene>
<name>A0AAQ1KJ66_9PSED</name>
<evidence type="ECO:0000313" key="5">
    <source>
        <dbReference type="Proteomes" id="UP000183385"/>
    </source>
</evidence>
<dbReference type="Proteomes" id="UP000183385">
    <property type="component" value="Unassembled WGS sequence"/>
</dbReference>
<keyword evidence="5" id="KW-1185">Reference proteome</keyword>
<evidence type="ECO:0000313" key="4">
    <source>
        <dbReference type="EMBL" id="SFD52906.1"/>
    </source>
</evidence>
<dbReference type="Gene3D" id="1.10.443.10">
    <property type="entry name" value="Intergrase catalytic core"/>
    <property type="match status" value="1"/>
</dbReference>
<dbReference type="PANTHER" id="PTHR30349">
    <property type="entry name" value="PHAGE INTEGRASE-RELATED"/>
    <property type="match status" value="1"/>
</dbReference>
<dbReference type="RefSeq" id="WP_084302097.1">
    <property type="nucleotide sequence ID" value="NZ_FOLS01000028.1"/>
</dbReference>
<reference evidence="4 5" key="1">
    <citation type="submission" date="2016-10" db="EMBL/GenBank/DDBJ databases">
        <authorList>
            <person name="Varghese N."/>
            <person name="Submissions S."/>
        </authorList>
    </citation>
    <scope>NUCLEOTIDE SEQUENCE [LARGE SCALE GENOMIC DNA]</scope>
    <source>
        <strain evidence="4 5">LMG 18378</strain>
    </source>
</reference>
<dbReference type="EMBL" id="FOLS01000028">
    <property type="protein sequence ID" value="SFD52906.1"/>
    <property type="molecule type" value="Genomic_DNA"/>
</dbReference>
<dbReference type="GO" id="GO:0006310">
    <property type="term" value="P:DNA recombination"/>
    <property type="evidence" value="ECO:0007669"/>
    <property type="project" value="UniProtKB-KW"/>
</dbReference>
<feature type="domain" description="Tyr recombinase" evidence="3">
    <location>
        <begin position="162"/>
        <end position="332"/>
    </location>
</feature>
<organism evidence="4 5">
    <name type="scientific">Pseudomonas citronellolis</name>
    <dbReference type="NCBI Taxonomy" id="53408"/>
    <lineage>
        <taxon>Bacteria</taxon>
        <taxon>Pseudomonadati</taxon>
        <taxon>Pseudomonadota</taxon>
        <taxon>Gammaproteobacteria</taxon>
        <taxon>Pseudomonadales</taxon>
        <taxon>Pseudomonadaceae</taxon>
        <taxon>Pseudomonas</taxon>
    </lineage>
</organism>
<dbReference type="InterPro" id="IPR013762">
    <property type="entry name" value="Integrase-like_cat_sf"/>
</dbReference>
<dbReference type="AlphaFoldDB" id="A0AAQ1KJ66"/>
<dbReference type="SUPFAM" id="SSF56349">
    <property type="entry name" value="DNA breaking-rejoining enzymes"/>
    <property type="match status" value="1"/>
</dbReference>
<dbReference type="InterPro" id="IPR011010">
    <property type="entry name" value="DNA_brk_join_enz"/>
</dbReference>
<protein>
    <submittedName>
        <fullName evidence="4">Phage integrase family protein</fullName>
    </submittedName>
</protein>
<proteinExistence type="predicted"/>
<evidence type="ECO:0000256" key="2">
    <source>
        <dbReference type="ARBA" id="ARBA00023172"/>
    </source>
</evidence>
<dbReference type="PROSITE" id="PS51898">
    <property type="entry name" value="TYR_RECOMBINASE"/>
    <property type="match status" value="1"/>
</dbReference>
<dbReference type="Pfam" id="PF00589">
    <property type="entry name" value="Phage_integrase"/>
    <property type="match status" value="1"/>
</dbReference>
<dbReference type="CDD" id="cd00796">
    <property type="entry name" value="INT_Rci_Hp1_C"/>
    <property type="match status" value="1"/>
</dbReference>
<comment type="caution">
    <text evidence="4">The sequence shown here is derived from an EMBL/GenBank/DDBJ whole genome shotgun (WGS) entry which is preliminary data.</text>
</comment>
<accession>A0AAQ1KJ66</accession>
<dbReference type="InterPro" id="IPR002104">
    <property type="entry name" value="Integrase_catalytic"/>
</dbReference>